<reference evidence="3 4" key="1">
    <citation type="submission" date="2016-10" db="EMBL/GenBank/DDBJ databases">
        <title>The genome sequence of Colletotrichum fioriniae PJ7.</title>
        <authorList>
            <person name="Baroncelli R."/>
        </authorList>
    </citation>
    <scope>NUCLEOTIDE SEQUENCE [LARGE SCALE GENOMIC DNA]</scope>
    <source>
        <strain evidence="3">Col 31</strain>
    </source>
</reference>
<gene>
    <name evidence="3" type="ORF">CMEL01_16804</name>
</gene>
<feature type="domain" description="FHA" evidence="2">
    <location>
        <begin position="133"/>
        <end position="195"/>
    </location>
</feature>
<feature type="region of interest" description="Disordered" evidence="1">
    <location>
        <begin position="243"/>
        <end position="293"/>
    </location>
</feature>
<dbReference type="Proteomes" id="UP001239795">
    <property type="component" value="Unassembled WGS sequence"/>
</dbReference>
<dbReference type="EMBL" id="MLGG01000069">
    <property type="protein sequence ID" value="KAK1448280.1"/>
    <property type="molecule type" value="Genomic_DNA"/>
</dbReference>
<dbReference type="PANTHER" id="PTHR23308">
    <property type="entry name" value="NUCLEAR INHIBITOR OF PROTEIN PHOSPHATASE-1"/>
    <property type="match status" value="1"/>
</dbReference>
<dbReference type="SMART" id="SM00240">
    <property type="entry name" value="FHA"/>
    <property type="match status" value="1"/>
</dbReference>
<evidence type="ECO:0000259" key="2">
    <source>
        <dbReference type="PROSITE" id="PS50006"/>
    </source>
</evidence>
<accession>A0AAI9TYF1</accession>
<proteinExistence type="predicted"/>
<comment type="caution">
    <text evidence="3">The sequence shown here is derived from an EMBL/GenBank/DDBJ whole genome shotgun (WGS) entry which is preliminary data.</text>
</comment>
<organism evidence="3 4">
    <name type="scientific">Colletotrichum melonis</name>
    <dbReference type="NCBI Taxonomy" id="1209925"/>
    <lineage>
        <taxon>Eukaryota</taxon>
        <taxon>Fungi</taxon>
        <taxon>Dikarya</taxon>
        <taxon>Ascomycota</taxon>
        <taxon>Pezizomycotina</taxon>
        <taxon>Sordariomycetes</taxon>
        <taxon>Hypocreomycetidae</taxon>
        <taxon>Glomerellales</taxon>
        <taxon>Glomerellaceae</taxon>
        <taxon>Colletotrichum</taxon>
        <taxon>Colletotrichum acutatum species complex</taxon>
    </lineage>
</organism>
<name>A0AAI9TYF1_9PEZI</name>
<dbReference type="SUPFAM" id="SSF49879">
    <property type="entry name" value="SMAD/FHA domain"/>
    <property type="match status" value="1"/>
</dbReference>
<dbReference type="Pfam" id="PF00498">
    <property type="entry name" value="FHA"/>
    <property type="match status" value="1"/>
</dbReference>
<dbReference type="InterPro" id="IPR050923">
    <property type="entry name" value="Cell_Proc_Reg/RNA_Proc"/>
</dbReference>
<dbReference type="AlphaFoldDB" id="A0AAI9TYF1"/>
<dbReference type="Gene3D" id="2.60.200.20">
    <property type="match status" value="1"/>
</dbReference>
<feature type="compositionally biased region" description="Basic and acidic residues" evidence="1">
    <location>
        <begin position="279"/>
        <end position="293"/>
    </location>
</feature>
<evidence type="ECO:0000313" key="4">
    <source>
        <dbReference type="Proteomes" id="UP001239795"/>
    </source>
</evidence>
<evidence type="ECO:0000313" key="3">
    <source>
        <dbReference type="EMBL" id="KAK1448280.1"/>
    </source>
</evidence>
<sequence length="293" mass="31900">MIRAINLFSTSSTGSTRPAPDRAGLPRPACLLARITLRLDLLPSHSPASSHPHSFHLAQQQPDRVPTLLREPDLPYPPVPSSPAILSPCAFLPLPTPCQYTKRRKEADRNGDDGENPGKGCPAHDLGSAASFIQVGRSSKQMELSDCAARVNNCNFDGPSISRKHAKIFVDLYHKRMFVSDTDSRNGTYLNTKRLPPGTPQELEVGDMITFGINLVISGRFIPACTVRVDWEFDHFAKARARAASQPGGSSAMPLEIPDDSDSESQCGDDTAVLGQGPDDSRTESKQEYDFCV</sequence>
<dbReference type="InterPro" id="IPR008984">
    <property type="entry name" value="SMAD_FHA_dom_sf"/>
</dbReference>
<dbReference type="CDD" id="cd00060">
    <property type="entry name" value="FHA"/>
    <property type="match status" value="1"/>
</dbReference>
<protein>
    <recommendedName>
        <fullName evidence="2">FHA domain-containing protein</fullName>
    </recommendedName>
</protein>
<feature type="region of interest" description="Disordered" evidence="1">
    <location>
        <begin position="102"/>
        <end position="123"/>
    </location>
</feature>
<evidence type="ECO:0000256" key="1">
    <source>
        <dbReference type="SAM" id="MobiDB-lite"/>
    </source>
</evidence>
<dbReference type="PROSITE" id="PS50006">
    <property type="entry name" value="FHA_DOMAIN"/>
    <property type="match status" value="1"/>
</dbReference>
<dbReference type="InterPro" id="IPR000253">
    <property type="entry name" value="FHA_dom"/>
</dbReference>
<keyword evidence="4" id="KW-1185">Reference proteome</keyword>